<dbReference type="SMART" id="SM00387">
    <property type="entry name" value="HATPase_c"/>
    <property type="match status" value="1"/>
</dbReference>
<keyword evidence="3 10" id="KW-0479">Metal-binding</keyword>
<dbReference type="NCBIfam" id="TIGR01059">
    <property type="entry name" value="gyrB"/>
    <property type="match status" value="1"/>
</dbReference>
<evidence type="ECO:0000313" key="12">
    <source>
        <dbReference type="EMBL" id="QAT16235.1"/>
    </source>
</evidence>
<evidence type="ECO:0000256" key="6">
    <source>
        <dbReference type="ARBA" id="ARBA00022842"/>
    </source>
</evidence>
<dbReference type="SUPFAM" id="SSF54211">
    <property type="entry name" value="Ribosomal protein S5 domain 2-like"/>
    <property type="match status" value="1"/>
</dbReference>
<keyword evidence="4 10" id="KW-0547">Nucleotide-binding</keyword>
<dbReference type="FunFam" id="3.30.230.10:FF:000005">
    <property type="entry name" value="DNA gyrase subunit B"/>
    <property type="match status" value="1"/>
</dbReference>
<dbReference type="Gene3D" id="3.40.50.670">
    <property type="match status" value="2"/>
</dbReference>
<dbReference type="GO" id="GO:0005737">
    <property type="term" value="C:cytoplasm"/>
    <property type="evidence" value="ECO:0007669"/>
    <property type="project" value="UniProtKB-SubCell"/>
</dbReference>
<evidence type="ECO:0000256" key="9">
    <source>
        <dbReference type="ARBA" id="ARBA00023235"/>
    </source>
</evidence>
<dbReference type="GO" id="GO:0006261">
    <property type="term" value="P:DNA-templated DNA replication"/>
    <property type="evidence" value="ECO:0007669"/>
    <property type="project" value="UniProtKB-UniRule"/>
</dbReference>
<dbReference type="HAMAP" id="MF_01898">
    <property type="entry name" value="GyrB"/>
    <property type="match status" value="1"/>
</dbReference>
<dbReference type="InterPro" id="IPR018522">
    <property type="entry name" value="TopoIIA_CS"/>
</dbReference>
<dbReference type="PANTHER" id="PTHR45866">
    <property type="entry name" value="DNA GYRASE/TOPOISOMERASE SUBUNIT B"/>
    <property type="match status" value="1"/>
</dbReference>
<evidence type="ECO:0000256" key="8">
    <source>
        <dbReference type="ARBA" id="ARBA00023125"/>
    </source>
</evidence>
<dbReference type="FunFam" id="3.30.565.10:FF:000002">
    <property type="entry name" value="DNA gyrase subunit B"/>
    <property type="match status" value="1"/>
</dbReference>
<dbReference type="PRINTS" id="PR00418">
    <property type="entry name" value="TPI2FAMILY"/>
</dbReference>
<proteinExistence type="inferred from homology"/>
<sequence>MAEANKKYDATAIQVLEGMEAVRMRPAMYIGDTTNRGLHHLVFEVVDNSVDEALAGFCKRISIIVHENQSVSVIDDGRGIPVDIHAKEKKPAVEVALTTLHAGGKFDHRAYKVSGGLHGVGVSVVNALSEWLEVEIRRDEKVYHQRYERGKTVSKLTVIGKAKATGTKVTFKPDKQIFKAIDMSYDTLANRLRELAFLNKGLSIKLADERSEKEAEFCFNGGIISFVEHLNKNKNPLHNKVLYVEKSGEDMVLELGMQYNDSYAENIFTYANNINTVEGGTHLSGFKSALTRAINQYVKSKNLLKDSSATISGDDVREGLTAVISLKVPNPQFEGQTKTKLGNSEAEGFVASQVFEFLTTIFEEHPSVANKIVEKAVLAARAREAARKARELTRRKGALEGLSLPGKLADCSETDASMSELFIVEGDSAGGSAKQGRDRRFQAILPIKGKILNVEKSRLDKILSNEEIRTILTALGTGVGEEFNLEKLRYHKIVIMCDADVDGSHIRTLLLTLFLRQLPRLIEGGHIYIAQPPLYKIKRGNREEYIQTEEQMNQLMLDIGREGLKFSVLADKKTLNDPQFKELLEDLVQLDRFNIHLEKNGVDLEKLVSNRHKGSKKLPIYVAKVEQEAHYLFSDAELAKLSESAKGEKEEFNYVEIYDAEDIEKVITKIEKMGIPIETYFGPSKRKEDASVRSGKQAEGGKRVKPAFRITNEVDVEFFALKEVLEHVKELAKRGMTFQRYKGLGEMNPQQLWDTTMDPERRTILKVLLEDAIEADEIFTILMGDQVDPRREFIEKNAHMVRNLDI</sequence>
<dbReference type="RefSeq" id="WP_128698873.1">
    <property type="nucleotide sequence ID" value="NZ_CP019384.1"/>
</dbReference>
<evidence type="ECO:0000256" key="4">
    <source>
        <dbReference type="ARBA" id="ARBA00022741"/>
    </source>
</evidence>
<feature type="binding site" evidence="10">
    <location>
        <position position="425"/>
    </location>
    <ligand>
        <name>Mg(2+)</name>
        <dbReference type="ChEBI" id="CHEBI:18420"/>
        <label>1</label>
        <note>catalytic</note>
    </ligand>
</feature>
<comment type="cofactor">
    <cofactor evidence="10">
        <name>Mg(2+)</name>
        <dbReference type="ChEBI" id="CHEBI:18420"/>
    </cofactor>
    <cofactor evidence="10">
        <name>Mn(2+)</name>
        <dbReference type="ChEBI" id="CHEBI:29035"/>
    </cofactor>
    <cofactor evidence="10">
        <name>Ca(2+)</name>
        <dbReference type="ChEBI" id="CHEBI:29108"/>
    </cofactor>
    <text evidence="10">Binds two Mg(2+) per subunit. The magnesium ions form salt bridges with both the protein and the DNA. Can also accept other divalent metal cations, such as Mn(2+) or Ca(2+).</text>
</comment>
<feature type="site" description="Interaction with DNA" evidence="10">
    <location>
        <position position="453"/>
    </location>
</feature>
<keyword evidence="10" id="KW-0963">Cytoplasm</keyword>
<dbReference type="AlphaFoldDB" id="A0A410P213"/>
<keyword evidence="8" id="KW-0238">DNA-binding</keyword>
<dbReference type="SUPFAM" id="SSF56719">
    <property type="entry name" value="Type II DNA topoisomerase"/>
    <property type="match status" value="1"/>
</dbReference>
<gene>
    <name evidence="10" type="primary">gyrB</name>
    <name evidence="12" type="ORF">BU251_00020</name>
</gene>
<evidence type="ECO:0000256" key="7">
    <source>
        <dbReference type="ARBA" id="ARBA00023029"/>
    </source>
</evidence>
<feature type="site" description="Interaction with DNA" evidence="10">
    <location>
        <position position="450"/>
    </location>
</feature>
<comment type="subcellular location">
    <subcellularLocation>
        <location evidence="10">Cytoplasm</location>
    </subcellularLocation>
</comment>
<dbReference type="PROSITE" id="PS50880">
    <property type="entry name" value="TOPRIM"/>
    <property type="match status" value="1"/>
</dbReference>
<dbReference type="Pfam" id="PF01751">
    <property type="entry name" value="Toprim"/>
    <property type="match status" value="1"/>
</dbReference>
<feature type="domain" description="Toprim" evidence="11">
    <location>
        <begin position="419"/>
        <end position="533"/>
    </location>
</feature>
<dbReference type="OrthoDB" id="9802808at2"/>
<dbReference type="Proteomes" id="UP000287243">
    <property type="component" value="Chromosome"/>
</dbReference>
<dbReference type="Pfam" id="PF00204">
    <property type="entry name" value="DNA_gyraseB"/>
    <property type="match status" value="1"/>
</dbReference>
<evidence type="ECO:0000256" key="2">
    <source>
        <dbReference type="ARBA" id="ARBA00010708"/>
    </source>
</evidence>
<dbReference type="InterPro" id="IPR001241">
    <property type="entry name" value="Topo_IIA"/>
</dbReference>
<keyword evidence="6 10" id="KW-0460">Magnesium</keyword>
<keyword evidence="7 10" id="KW-0799">Topoisomerase</keyword>
<dbReference type="Gene3D" id="3.30.565.10">
    <property type="entry name" value="Histidine kinase-like ATPase, C-terminal domain"/>
    <property type="match status" value="1"/>
</dbReference>
<dbReference type="GO" id="GO:0003677">
    <property type="term" value="F:DNA binding"/>
    <property type="evidence" value="ECO:0007669"/>
    <property type="project" value="UniProtKB-KW"/>
</dbReference>
<dbReference type="GO" id="GO:0005524">
    <property type="term" value="F:ATP binding"/>
    <property type="evidence" value="ECO:0007669"/>
    <property type="project" value="UniProtKB-UniRule"/>
</dbReference>
<dbReference type="EMBL" id="CP019384">
    <property type="protein sequence ID" value="QAT16235.1"/>
    <property type="molecule type" value="Genomic_DNA"/>
</dbReference>
<dbReference type="NCBIfam" id="NF004189">
    <property type="entry name" value="PRK05644.1"/>
    <property type="match status" value="1"/>
</dbReference>
<evidence type="ECO:0000256" key="1">
    <source>
        <dbReference type="ARBA" id="ARBA00000185"/>
    </source>
</evidence>
<dbReference type="GO" id="GO:0005694">
    <property type="term" value="C:chromosome"/>
    <property type="evidence" value="ECO:0007669"/>
    <property type="project" value="InterPro"/>
</dbReference>
<dbReference type="InterPro" id="IPR020568">
    <property type="entry name" value="Ribosomal_Su5_D2-typ_SF"/>
</dbReference>
<evidence type="ECO:0000256" key="3">
    <source>
        <dbReference type="ARBA" id="ARBA00022723"/>
    </source>
</evidence>
<dbReference type="PRINTS" id="PR01159">
    <property type="entry name" value="DNAGYRASEB"/>
</dbReference>
<dbReference type="Pfam" id="PF02518">
    <property type="entry name" value="HATPase_c"/>
    <property type="match status" value="1"/>
</dbReference>
<dbReference type="CDD" id="cd00822">
    <property type="entry name" value="TopoII_Trans_DNA_gyrase"/>
    <property type="match status" value="1"/>
</dbReference>
<dbReference type="InterPro" id="IPR014721">
    <property type="entry name" value="Ribsml_uS5_D2-typ_fold_subgr"/>
</dbReference>
<dbReference type="SMART" id="SM00433">
    <property type="entry name" value="TOP2c"/>
    <property type="match status" value="1"/>
</dbReference>
<dbReference type="InterPro" id="IPR000565">
    <property type="entry name" value="Topo_IIA_B"/>
</dbReference>
<comment type="subunit">
    <text evidence="10">Heterotetramer, composed of two GyrA and two GyrB chains. In the heterotetramer, GyrA contains the active site tyrosine that forms a transient covalent intermediate with DNA, while GyrB binds cofactors and catalyzes ATP hydrolysis.</text>
</comment>
<dbReference type="GO" id="GO:0046872">
    <property type="term" value="F:metal ion binding"/>
    <property type="evidence" value="ECO:0007669"/>
    <property type="project" value="UniProtKB-KW"/>
</dbReference>
<dbReference type="FunFam" id="3.40.50.670:FF:000001">
    <property type="entry name" value="DNA topoisomerase 2"/>
    <property type="match status" value="1"/>
</dbReference>
<dbReference type="InterPro" id="IPR006171">
    <property type="entry name" value="TOPRIM_dom"/>
</dbReference>
<organism evidence="12 13">
    <name type="scientific">Velamenicoccus archaeovorus</name>
    <dbReference type="NCBI Taxonomy" id="1930593"/>
    <lineage>
        <taxon>Bacteria</taxon>
        <taxon>Pseudomonadati</taxon>
        <taxon>Candidatus Omnitrophota</taxon>
        <taxon>Candidatus Velamenicoccus</taxon>
    </lineage>
</organism>
<comment type="similarity">
    <text evidence="2 10">Belongs to the type II topoisomerase GyrB family.</text>
</comment>
<dbReference type="GO" id="GO:0003918">
    <property type="term" value="F:DNA topoisomerase type II (double strand cut, ATP-hydrolyzing) activity"/>
    <property type="evidence" value="ECO:0007669"/>
    <property type="project" value="UniProtKB-UniRule"/>
</dbReference>
<comment type="catalytic activity">
    <reaction evidence="1 10">
        <text>ATP-dependent breakage, passage and rejoining of double-stranded DNA.</text>
        <dbReference type="EC" id="5.6.2.2"/>
    </reaction>
</comment>
<dbReference type="CDD" id="cd16928">
    <property type="entry name" value="HATPase_GyrB-like"/>
    <property type="match status" value="1"/>
</dbReference>
<feature type="binding site" evidence="10">
    <location>
        <position position="498"/>
    </location>
    <ligand>
        <name>Mg(2+)</name>
        <dbReference type="ChEBI" id="CHEBI:18420"/>
        <label>2</label>
    </ligand>
</feature>
<dbReference type="InterPro" id="IPR013506">
    <property type="entry name" value="Topo_IIA_bsu_dom2"/>
</dbReference>
<dbReference type="Pfam" id="PF00986">
    <property type="entry name" value="DNA_gyraseB_C"/>
    <property type="match status" value="1"/>
</dbReference>
<evidence type="ECO:0000259" key="11">
    <source>
        <dbReference type="PROSITE" id="PS50880"/>
    </source>
</evidence>
<keyword evidence="5 10" id="KW-0067">ATP-binding</keyword>
<dbReference type="Gene3D" id="3.30.230.10">
    <property type="match status" value="1"/>
</dbReference>
<comment type="miscellaneous">
    <text evidence="10">Few gyrases are as efficient as E.coli at forming negative supercoils. Not all organisms have 2 type II topoisomerases; in organisms with a single type II topoisomerase this enzyme also has to decatenate newly replicated chromosomes.</text>
</comment>
<feature type="binding site" evidence="10">
    <location>
        <position position="500"/>
    </location>
    <ligand>
        <name>Mg(2+)</name>
        <dbReference type="ChEBI" id="CHEBI:18420"/>
        <label>2</label>
    </ligand>
</feature>
<evidence type="ECO:0000256" key="5">
    <source>
        <dbReference type="ARBA" id="ARBA00022840"/>
    </source>
</evidence>
<evidence type="ECO:0000256" key="10">
    <source>
        <dbReference type="HAMAP-Rule" id="MF_01898"/>
    </source>
</evidence>
<reference evidence="12 13" key="1">
    <citation type="submission" date="2017-01" db="EMBL/GenBank/DDBJ databases">
        <title>First insights into the biology of 'candidatus Vampirococcus archaeovorus'.</title>
        <authorList>
            <person name="Kizina J."/>
            <person name="Jordan S."/>
            <person name="Stueber K."/>
            <person name="Reinhardt R."/>
            <person name="Harder J."/>
        </authorList>
    </citation>
    <scope>NUCLEOTIDE SEQUENCE [LARGE SCALE GENOMIC DNA]</scope>
    <source>
        <strain evidence="12 13">LiM</strain>
    </source>
</reference>
<dbReference type="InterPro" id="IPR002288">
    <property type="entry name" value="DNA_gyrase_B_C"/>
</dbReference>
<dbReference type="GO" id="GO:0006265">
    <property type="term" value="P:DNA topological change"/>
    <property type="evidence" value="ECO:0007669"/>
    <property type="project" value="UniProtKB-UniRule"/>
</dbReference>
<protein>
    <recommendedName>
        <fullName evidence="10">DNA gyrase subunit B</fullName>
        <ecNumber evidence="10">5.6.2.2</ecNumber>
    </recommendedName>
</protein>
<dbReference type="InterPro" id="IPR013759">
    <property type="entry name" value="Topo_IIA_B_C"/>
</dbReference>
<dbReference type="SUPFAM" id="SSF55874">
    <property type="entry name" value="ATPase domain of HSP90 chaperone/DNA topoisomerase II/histidine kinase"/>
    <property type="match status" value="1"/>
</dbReference>
<keyword evidence="13" id="KW-1185">Reference proteome</keyword>
<keyword evidence="9 10" id="KW-0413">Isomerase</keyword>
<accession>A0A410P213</accession>
<dbReference type="InterPro" id="IPR036890">
    <property type="entry name" value="HATPase_C_sf"/>
</dbReference>
<dbReference type="InterPro" id="IPR011557">
    <property type="entry name" value="GyrB"/>
</dbReference>
<feature type="binding site" evidence="10">
    <location>
        <position position="498"/>
    </location>
    <ligand>
        <name>Mg(2+)</name>
        <dbReference type="ChEBI" id="CHEBI:18420"/>
        <label>1</label>
        <note>catalytic</note>
    </ligand>
</feature>
<dbReference type="PROSITE" id="PS00177">
    <property type="entry name" value="TOPOISOMERASE_II"/>
    <property type="match status" value="1"/>
</dbReference>
<dbReference type="InterPro" id="IPR013760">
    <property type="entry name" value="Topo_IIA-like_dom_sf"/>
</dbReference>
<dbReference type="KEGG" id="vai:BU251_00020"/>
<dbReference type="InterPro" id="IPR003594">
    <property type="entry name" value="HATPase_dom"/>
</dbReference>
<dbReference type="PANTHER" id="PTHR45866:SF1">
    <property type="entry name" value="DNA GYRASE SUBUNIT B, MITOCHONDRIAL"/>
    <property type="match status" value="1"/>
</dbReference>
<evidence type="ECO:0000313" key="13">
    <source>
        <dbReference type="Proteomes" id="UP000287243"/>
    </source>
</evidence>
<dbReference type="EC" id="5.6.2.2" evidence="10"/>
<dbReference type="NCBIfam" id="NF011501">
    <property type="entry name" value="PRK14939.1"/>
    <property type="match status" value="1"/>
</dbReference>
<comment type="function">
    <text evidence="10">A type II topoisomerase that negatively supercoils closed circular double-stranded (ds) DNA in an ATP-dependent manner to modulate DNA topology and maintain chromosomes in an underwound state. Negative supercoiling favors strand separation, and DNA replication, transcription, recombination and repair, all of which involve strand separation. Also able to catalyze the interconversion of other topological isomers of dsDNA rings, including catenanes and knotted rings. Type II topoisomerases break and join 2 DNA strands simultaneously in an ATP-dependent manner.</text>
</comment>
<name>A0A410P213_VELA1</name>